<reference evidence="1 2" key="1">
    <citation type="journal article" date="2022" name="Nat. Ecol. Evol.">
        <title>A masculinizing supergene underlies an exaggerated male reproductive morph in a spider.</title>
        <authorList>
            <person name="Hendrickx F."/>
            <person name="De Corte Z."/>
            <person name="Sonet G."/>
            <person name="Van Belleghem S.M."/>
            <person name="Kostlbacher S."/>
            <person name="Vangestel C."/>
        </authorList>
    </citation>
    <scope>NUCLEOTIDE SEQUENCE [LARGE SCALE GENOMIC DNA]</scope>
    <source>
        <strain evidence="1">W744_W776</strain>
    </source>
</reference>
<dbReference type="AlphaFoldDB" id="A0AAV6UYV7"/>
<keyword evidence="2" id="KW-1185">Reference proteome</keyword>
<evidence type="ECO:0000313" key="1">
    <source>
        <dbReference type="EMBL" id="KAG8188726.1"/>
    </source>
</evidence>
<dbReference type="EMBL" id="JAFNEN010000232">
    <property type="protein sequence ID" value="KAG8188726.1"/>
    <property type="molecule type" value="Genomic_DNA"/>
</dbReference>
<proteinExistence type="predicted"/>
<protein>
    <submittedName>
        <fullName evidence="1">Uncharacterized protein</fullName>
    </submittedName>
</protein>
<dbReference type="Proteomes" id="UP000827092">
    <property type="component" value="Unassembled WGS sequence"/>
</dbReference>
<gene>
    <name evidence="1" type="ORF">JTE90_023071</name>
</gene>
<name>A0AAV6UYV7_9ARAC</name>
<comment type="caution">
    <text evidence="1">The sequence shown here is derived from an EMBL/GenBank/DDBJ whole genome shotgun (WGS) entry which is preliminary data.</text>
</comment>
<organism evidence="1 2">
    <name type="scientific">Oedothorax gibbosus</name>
    <dbReference type="NCBI Taxonomy" id="931172"/>
    <lineage>
        <taxon>Eukaryota</taxon>
        <taxon>Metazoa</taxon>
        <taxon>Ecdysozoa</taxon>
        <taxon>Arthropoda</taxon>
        <taxon>Chelicerata</taxon>
        <taxon>Arachnida</taxon>
        <taxon>Araneae</taxon>
        <taxon>Araneomorphae</taxon>
        <taxon>Entelegynae</taxon>
        <taxon>Araneoidea</taxon>
        <taxon>Linyphiidae</taxon>
        <taxon>Erigoninae</taxon>
        <taxon>Oedothorax</taxon>
    </lineage>
</organism>
<sequence>MHDIGGHGGGNGRIHFTPVHFIRAILIQEQGIRPNRRYDAEEISYFAIIDPDLLPAGAREIPQWGHLLKWFGGYWSSFDDGNTKSQTSRSKSISSPLEDQEVPAEIDVSLPLKLIV</sequence>
<accession>A0AAV6UYV7</accession>
<evidence type="ECO:0000313" key="2">
    <source>
        <dbReference type="Proteomes" id="UP000827092"/>
    </source>
</evidence>